<name>A0A2I1M841_9BIFI</name>
<comment type="caution">
    <text evidence="2">The sequence shown here is derived from an EMBL/GenBank/DDBJ whole genome shotgun (WGS) entry which is preliminary data.</text>
</comment>
<dbReference type="EMBL" id="PKGU01000001">
    <property type="protein sequence ID" value="PKZ16292.1"/>
    <property type="molecule type" value="Genomic_DNA"/>
</dbReference>
<reference evidence="2 3" key="1">
    <citation type="submission" date="2017-12" db="EMBL/GenBank/DDBJ databases">
        <title>Phylogenetic diversity of female urinary microbiome.</title>
        <authorList>
            <person name="Thomas-White K."/>
            <person name="Wolfe A.J."/>
        </authorList>
    </citation>
    <scope>NUCLEOTIDE SEQUENCE [LARGE SCALE GENOMIC DNA]</scope>
    <source>
        <strain evidence="2 3">UMB0064</strain>
    </source>
</reference>
<dbReference type="Gene3D" id="3.40.630.30">
    <property type="match status" value="1"/>
</dbReference>
<dbReference type="Proteomes" id="UP000242263">
    <property type="component" value="Unassembled WGS sequence"/>
</dbReference>
<dbReference type="PANTHER" id="PTHR43415:SF3">
    <property type="entry name" value="GNAT-FAMILY ACETYLTRANSFERASE"/>
    <property type="match status" value="1"/>
</dbReference>
<dbReference type="AlphaFoldDB" id="A0A2I1M841"/>
<dbReference type="PANTHER" id="PTHR43415">
    <property type="entry name" value="SPERMIDINE N(1)-ACETYLTRANSFERASE"/>
    <property type="match status" value="1"/>
</dbReference>
<feature type="domain" description="N-acetyltransferase" evidence="1">
    <location>
        <begin position="44"/>
        <end position="200"/>
    </location>
</feature>
<evidence type="ECO:0000313" key="3">
    <source>
        <dbReference type="Proteomes" id="UP000242263"/>
    </source>
</evidence>
<evidence type="ECO:0000313" key="2">
    <source>
        <dbReference type="EMBL" id="PKZ16292.1"/>
    </source>
</evidence>
<dbReference type="InterPro" id="IPR000182">
    <property type="entry name" value="GNAT_dom"/>
</dbReference>
<dbReference type="RefSeq" id="WP_101541240.1">
    <property type="nucleotide sequence ID" value="NZ_JASODN010000003.1"/>
</dbReference>
<dbReference type="GO" id="GO:0016747">
    <property type="term" value="F:acyltransferase activity, transferring groups other than amino-acyl groups"/>
    <property type="evidence" value="ECO:0007669"/>
    <property type="project" value="InterPro"/>
</dbReference>
<protein>
    <submittedName>
        <fullName evidence="2">N-acetyltransferase</fullName>
    </submittedName>
</protein>
<dbReference type="PROSITE" id="PS51186">
    <property type="entry name" value="GNAT"/>
    <property type="match status" value="1"/>
</dbReference>
<proteinExistence type="predicted"/>
<dbReference type="Pfam" id="PF13302">
    <property type="entry name" value="Acetyltransf_3"/>
    <property type="match status" value="1"/>
</dbReference>
<sequence>MQDRTLNESVVLPEIRGEMVKLRAASWEDFGTMDRIHAFSSSLTLVGKSEEAERAIVRSWIQRSLRWQKGVRTQEEGLQDAEARGVMAWSLFANDSQDADGDELIGMAFLVDIDAWAQSARIQVILGQDYRGRGYTRDVMPRVMTYGFAPRPAGLGLHRIWISTSSSNMRGHAVYKSLGFIESGTSRDALWDDSEAHYMDLHVFDMLVDEFDPIQSLATFGLHTIMDNPGVREALAQHERTQNIKKKNHEEQAVQLPPISGQRQTVSGDDMVNQDEELPWWRKLGANRKRD</sequence>
<keyword evidence="2" id="KW-0808">Transferase</keyword>
<gene>
    <name evidence="2" type="ORF">CYJ32_02405</name>
</gene>
<dbReference type="SUPFAM" id="SSF55729">
    <property type="entry name" value="Acyl-CoA N-acyltransferases (Nat)"/>
    <property type="match status" value="1"/>
</dbReference>
<evidence type="ECO:0000259" key="1">
    <source>
        <dbReference type="PROSITE" id="PS51186"/>
    </source>
</evidence>
<dbReference type="InterPro" id="IPR016181">
    <property type="entry name" value="Acyl_CoA_acyltransferase"/>
</dbReference>
<accession>A0A2I1M841</accession>
<organism evidence="2 3">
    <name type="scientific">Alloscardovia omnicolens</name>
    <dbReference type="NCBI Taxonomy" id="419015"/>
    <lineage>
        <taxon>Bacteria</taxon>
        <taxon>Bacillati</taxon>
        <taxon>Actinomycetota</taxon>
        <taxon>Actinomycetes</taxon>
        <taxon>Bifidobacteriales</taxon>
        <taxon>Bifidobacteriaceae</taxon>
        <taxon>Alloscardovia</taxon>
    </lineage>
</organism>